<keyword evidence="3" id="KW-1185">Reference proteome</keyword>
<dbReference type="RefSeq" id="WP_064383926.1">
    <property type="nucleotide sequence ID" value="NZ_CP014205.2"/>
</dbReference>
<reference evidence="2" key="1">
    <citation type="submission" date="2017-12" db="EMBL/GenBank/DDBJ databases">
        <title>Pseudomonas sp. MS586 complete sequence.</title>
        <authorList>
            <person name="Lu S."/>
            <person name="Deng P."/>
        </authorList>
    </citation>
    <scope>NUCLEOTIDE SEQUENCE</scope>
    <source>
        <strain evidence="2">MS586</strain>
    </source>
</reference>
<name>A0ABN4MXY0_9PSED</name>
<protein>
    <recommendedName>
        <fullName evidence="1">PRTase-CE domain-containing protein</fullName>
    </recommendedName>
</protein>
<dbReference type="Pfam" id="PF24390">
    <property type="entry name" value="PRTase-CE"/>
    <property type="match status" value="1"/>
</dbReference>
<dbReference type="Proteomes" id="UP000075187">
    <property type="component" value="Chromosome"/>
</dbReference>
<proteinExistence type="predicted"/>
<organism evidence="2 3">
    <name type="scientific">Pseudomonas glycinae</name>
    <dbReference type="NCBI Taxonomy" id="1785145"/>
    <lineage>
        <taxon>Bacteria</taxon>
        <taxon>Pseudomonadati</taxon>
        <taxon>Pseudomonadota</taxon>
        <taxon>Gammaproteobacteria</taxon>
        <taxon>Pseudomonadales</taxon>
        <taxon>Pseudomonadaceae</taxon>
        <taxon>Pseudomonas</taxon>
    </lineage>
</organism>
<evidence type="ECO:0000313" key="3">
    <source>
        <dbReference type="Proteomes" id="UP000075187"/>
    </source>
</evidence>
<feature type="domain" description="PRTase-CE" evidence="1">
    <location>
        <begin position="31"/>
        <end position="320"/>
    </location>
</feature>
<dbReference type="EMBL" id="CP014205">
    <property type="protein sequence ID" value="AMQ86889.1"/>
    <property type="molecule type" value="Genomic_DNA"/>
</dbReference>
<sequence>MTERSMLIKQLISIVGDYKKGKIAPFDEAHVSKWLNQFPAESQLPLLSELNYVLNRTYLRKSDISNFFKDQLITPNILSGIFLKTSLLDIQGGGNSQRDCIEMFNADLQMATAKTATINSSNAEHYLYLDDVIFSGQRMRTDITNWLISSAPQNCSLYIVTHTMHRLSLWFSENFIKDKIAASGKKISIKFLFKELIEDRLYYTYSSDVLRPVANNWNGSILKYINGLTKPPTYRLPGSVGDKAFFSSDNGRQLLENEFLAAGAHIREICKHFSVNHRPLGYMKLESLGFGTMIVSYRNCPNNAPLALWAGDPWYPLFPRSNNAPVVVRWNV</sequence>
<evidence type="ECO:0000313" key="2">
    <source>
        <dbReference type="EMBL" id="AMQ86889.1"/>
    </source>
</evidence>
<gene>
    <name evidence="2" type="ORF">AWU82_27265</name>
</gene>
<dbReference type="InterPro" id="IPR056920">
    <property type="entry name" value="PRTase-CE"/>
</dbReference>
<evidence type="ECO:0000259" key="1">
    <source>
        <dbReference type="Pfam" id="PF24390"/>
    </source>
</evidence>
<accession>A0ABN4MXY0</accession>